<dbReference type="GO" id="GO:0042609">
    <property type="term" value="F:CD4 receptor binding"/>
    <property type="evidence" value="ECO:0007669"/>
    <property type="project" value="TreeGrafter"/>
</dbReference>
<name>A0A8S3UGE2_MYTED</name>
<dbReference type="CDD" id="cd00096">
    <property type="entry name" value="Ig"/>
    <property type="match status" value="2"/>
</dbReference>
<dbReference type="InterPro" id="IPR003599">
    <property type="entry name" value="Ig_sub"/>
</dbReference>
<feature type="domain" description="Ig-like" evidence="3">
    <location>
        <begin position="420"/>
        <end position="514"/>
    </location>
</feature>
<keyword evidence="2" id="KW-0812">Transmembrane</keyword>
<dbReference type="SMART" id="SM00409">
    <property type="entry name" value="IG"/>
    <property type="match status" value="3"/>
</dbReference>
<dbReference type="InterPro" id="IPR036179">
    <property type="entry name" value="Ig-like_dom_sf"/>
</dbReference>
<dbReference type="PANTHER" id="PTHR46958:SF1">
    <property type="entry name" value="B-CELL RECEPTOR CD22"/>
    <property type="match status" value="1"/>
</dbReference>
<comment type="caution">
    <text evidence="4">The sequence shown here is derived from an EMBL/GenBank/DDBJ whole genome shotgun (WGS) entry which is preliminary data.</text>
</comment>
<sequence>MIILTGYNYIKVINLDTGDASYLLTDLQSDIYSIEYDYKNMYIYFPRFDKNDILRFRYPSEKVSNLETVTVADKPTGLAIDPVNNHLYWTEQFKGNLYRSNLDGSKKTLILQDDIIFALTIDFKERWLYYSTLGTNKTISRSRLDGSEKHTFIDVKLEKVTGISIDYNSGQLYWMENVEGVLKSTDSNGTYMMKVSSTLTPGASMGISAYDGDIYCSNDMQLLQVKISGGLRRPFVIYSETDTIHGVLYINEKGQYPVVNTNSNHYVVDYGSSLTTDCSFQTSEWNPVREIYWQFNNSGVNDIGTGQSTPIYATITGDVPMVFVGVRNYSIGYGEEITLLCNISSDPPANNVYWEKVVHGTKHILNNWTVGIQGVSVDTPSLTIMESTTADIGTYRCVAINDIGTGFSEFIKLDVIGELPTVTIADDLPEIKYGEKVRIFCAISGNPPPTKVYWEKIYNGISKVISNGTSGTDGITVDNPSMTLLHATDSDSGLYKCFAVNVFGMGYSSSTKLTVIGGLPKVVVPSITHLTGTGYTIALPCVISNAFPVVTKVYWQRYTHGSTTIISSRSIGIEGVTVENPSLIIEKAKEKLSGEYTCFAVNSVGTGSSLPVQLTVQARVTQQAPSNENAGKVDHTNTIVIGIISGIGAVAAFGTFVFVIWKYRRRSGKNKMVTANNIIPEQNESSNNLPITLRHSAGSQAETEH</sequence>
<dbReference type="SMART" id="SM00408">
    <property type="entry name" value="IGc2"/>
    <property type="match status" value="3"/>
</dbReference>
<dbReference type="Pfam" id="PF13927">
    <property type="entry name" value="Ig_3"/>
    <property type="match status" value="2"/>
</dbReference>
<evidence type="ECO:0000313" key="4">
    <source>
        <dbReference type="EMBL" id="CAG2241718.1"/>
    </source>
</evidence>
<dbReference type="Gene3D" id="2.120.10.30">
    <property type="entry name" value="TolB, C-terminal domain"/>
    <property type="match status" value="1"/>
</dbReference>
<proteinExistence type="predicted"/>
<dbReference type="InterPro" id="IPR011042">
    <property type="entry name" value="6-blade_b-propeller_TolB-like"/>
</dbReference>
<evidence type="ECO:0000313" key="5">
    <source>
        <dbReference type="Proteomes" id="UP000683360"/>
    </source>
</evidence>
<dbReference type="GO" id="GO:0033691">
    <property type="term" value="F:sialic acid binding"/>
    <property type="evidence" value="ECO:0007669"/>
    <property type="project" value="TreeGrafter"/>
</dbReference>
<dbReference type="Pfam" id="PF16472">
    <property type="entry name" value="DUF5050"/>
    <property type="match status" value="1"/>
</dbReference>
<evidence type="ECO:0000256" key="2">
    <source>
        <dbReference type="SAM" id="Phobius"/>
    </source>
</evidence>
<organism evidence="4 5">
    <name type="scientific">Mytilus edulis</name>
    <name type="common">Blue mussel</name>
    <dbReference type="NCBI Taxonomy" id="6550"/>
    <lineage>
        <taxon>Eukaryota</taxon>
        <taxon>Metazoa</taxon>
        <taxon>Spiralia</taxon>
        <taxon>Lophotrochozoa</taxon>
        <taxon>Mollusca</taxon>
        <taxon>Bivalvia</taxon>
        <taxon>Autobranchia</taxon>
        <taxon>Pteriomorphia</taxon>
        <taxon>Mytilida</taxon>
        <taxon>Mytiloidea</taxon>
        <taxon>Mytilidae</taxon>
        <taxon>Mytilinae</taxon>
        <taxon>Mytilus</taxon>
    </lineage>
</organism>
<dbReference type="SUPFAM" id="SSF63825">
    <property type="entry name" value="YWTD domain"/>
    <property type="match status" value="1"/>
</dbReference>
<dbReference type="PANTHER" id="PTHR46958">
    <property type="entry name" value="B-CELL RECEPTOR CD22"/>
    <property type="match status" value="1"/>
</dbReference>
<dbReference type="Gene3D" id="2.60.40.10">
    <property type="entry name" value="Immunoglobulins"/>
    <property type="match status" value="3"/>
</dbReference>
<dbReference type="PROSITE" id="PS50835">
    <property type="entry name" value="IG_LIKE"/>
    <property type="match status" value="3"/>
</dbReference>
<dbReference type="GO" id="GO:0070062">
    <property type="term" value="C:extracellular exosome"/>
    <property type="evidence" value="ECO:0007669"/>
    <property type="project" value="TreeGrafter"/>
</dbReference>
<dbReference type="Proteomes" id="UP000683360">
    <property type="component" value="Unassembled WGS sequence"/>
</dbReference>
<feature type="domain" description="Ig-like" evidence="3">
    <location>
        <begin position="520"/>
        <end position="615"/>
    </location>
</feature>
<dbReference type="InterPro" id="IPR032485">
    <property type="entry name" value="LRP1-like_beta_prop"/>
</dbReference>
<dbReference type="AlphaFoldDB" id="A0A8S3UGE2"/>
<feature type="region of interest" description="Disordered" evidence="1">
    <location>
        <begin position="684"/>
        <end position="705"/>
    </location>
</feature>
<dbReference type="GO" id="GO:0019903">
    <property type="term" value="F:protein phosphatase binding"/>
    <property type="evidence" value="ECO:0007669"/>
    <property type="project" value="TreeGrafter"/>
</dbReference>
<dbReference type="OrthoDB" id="382013at2759"/>
<dbReference type="GO" id="GO:0055037">
    <property type="term" value="C:recycling endosome"/>
    <property type="evidence" value="ECO:0007669"/>
    <property type="project" value="TreeGrafter"/>
</dbReference>
<dbReference type="SUPFAM" id="SSF48726">
    <property type="entry name" value="Immunoglobulin"/>
    <property type="match status" value="3"/>
</dbReference>
<keyword evidence="5" id="KW-1185">Reference proteome</keyword>
<dbReference type="InterPro" id="IPR007110">
    <property type="entry name" value="Ig-like_dom"/>
</dbReference>
<accession>A0A8S3UGE2</accession>
<evidence type="ECO:0000256" key="1">
    <source>
        <dbReference type="SAM" id="MobiDB-lite"/>
    </source>
</evidence>
<evidence type="ECO:0000259" key="3">
    <source>
        <dbReference type="PROSITE" id="PS50835"/>
    </source>
</evidence>
<dbReference type="GO" id="GO:0050859">
    <property type="term" value="P:negative regulation of B cell receptor signaling pathway"/>
    <property type="evidence" value="ECO:0007669"/>
    <property type="project" value="TreeGrafter"/>
</dbReference>
<dbReference type="GO" id="GO:0009897">
    <property type="term" value="C:external side of plasma membrane"/>
    <property type="evidence" value="ECO:0007669"/>
    <property type="project" value="TreeGrafter"/>
</dbReference>
<dbReference type="GO" id="GO:0005769">
    <property type="term" value="C:early endosome"/>
    <property type="evidence" value="ECO:0007669"/>
    <property type="project" value="TreeGrafter"/>
</dbReference>
<dbReference type="InterPro" id="IPR003598">
    <property type="entry name" value="Ig_sub2"/>
</dbReference>
<dbReference type="InterPro" id="IPR013783">
    <property type="entry name" value="Ig-like_fold"/>
</dbReference>
<reference evidence="4" key="1">
    <citation type="submission" date="2021-03" db="EMBL/GenBank/DDBJ databases">
        <authorList>
            <person name="Bekaert M."/>
        </authorList>
    </citation>
    <scope>NUCLEOTIDE SEQUENCE</scope>
</reference>
<dbReference type="SMART" id="SM00135">
    <property type="entry name" value="LY"/>
    <property type="match status" value="3"/>
</dbReference>
<keyword evidence="2" id="KW-0472">Membrane</keyword>
<gene>
    <name evidence="4" type="ORF">MEDL_53859</name>
</gene>
<dbReference type="EMBL" id="CAJPWZ010002592">
    <property type="protein sequence ID" value="CAG2241718.1"/>
    <property type="molecule type" value="Genomic_DNA"/>
</dbReference>
<protein>
    <submittedName>
        <fullName evidence="4">HMCN</fullName>
    </submittedName>
</protein>
<feature type="domain" description="Ig-like" evidence="3">
    <location>
        <begin position="320"/>
        <end position="414"/>
    </location>
</feature>
<feature type="transmembrane region" description="Helical" evidence="2">
    <location>
        <begin position="639"/>
        <end position="661"/>
    </location>
</feature>
<dbReference type="InterPro" id="IPR000033">
    <property type="entry name" value="LDLR_classB_rpt"/>
</dbReference>
<keyword evidence="2" id="KW-1133">Transmembrane helix</keyword>